<keyword evidence="6" id="KW-1185">Reference proteome</keyword>
<dbReference type="RefSeq" id="XP_058335166.1">
    <property type="nucleotide sequence ID" value="XM_058472025.1"/>
</dbReference>
<comment type="caution">
    <text evidence="5">The sequence shown here is derived from an EMBL/GenBank/DDBJ whole genome shotgun (WGS) entry which is preliminary data.</text>
</comment>
<feature type="domain" description="Yeast cell wall synthesis Kre9/Knh1-like N-terminal" evidence="4">
    <location>
        <begin position="23"/>
        <end position="119"/>
    </location>
</feature>
<evidence type="ECO:0000256" key="1">
    <source>
        <dbReference type="ARBA" id="ARBA00022729"/>
    </source>
</evidence>
<evidence type="ECO:0000313" key="6">
    <source>
        <dbReference type="Proteomes" id="UP001150941"/>
    </source>
</evidence>
<dbReference type="InterPro" id="IPR018466">
    <property type="entry name" value="Kre9/Knh1-like_N"/>
</dbReference>
<feature type="chain" id="PRO_5040905440" description="Yeast cell wall synthesis Kre9/Knh1-like N-terminal domain-containing protein" evidence="3">
    <location>
        <begin position="19"/>
        <end position="233"/>
    </location>
</feature>
<reference evidence="5" key="2">
    <citation type="journal article" date="2023" name="IMA Fungus">
        <title>Comparative genomic study of the Penicillium genus elucidates a diverse pangenome and 15 lateral gene transfer events.</title>
        <authorList>
            <person name="Petersen C."/>
            <person name="Sorensen T."/>
            <person name="Nielsen M.R."/>
            <person name="Sondergaard T.E."/>
            <person name="Sorensen J.L."/>
            <person name="Fitzpatrick D.A."/>
            <person name="Frisvad J.C."/>
            <person name="Nielsen K.L."/>
        </authorList>
    </citation>
    <scope>NUCLEOTIDE SEQUENCE</scope>
    <source>
        <strain evidence="5">IBT 19713</strain>
    </source>
</reference>
<dbReference type="PANTHER" id="PTHR35185">
    <property type="entry name" value="SERINE/THREONINE-RICH PROTEIN ADG2-RELATED"/>
    <property type="match status" value="1"/>
</dbReference>
<sequence>MYIPGALLVLPLAAVVGALSVTNPEQGAILDPKSSLVVKWTSVEYVPSPILRALTFTWSTMPFTPPVSKKLASDVDTDKGSYNVGDLGDIKNGHGYQINLLSDSTQNTGILAQSQQFNVSDSAASSSSSTTATSSTSSSSSSSSSSTSVTSTTESSSTTWTTSTTMTTKGAESTSATTGTATASSSSGHMSSSSVSASATPMGTVSPNAGDKLNGKHHAAVLGVAVGAMALFL</sequence>
<dbReference type="OrthoDB" id="5316007at2759"/>
<feature type="compositionally biased region" description="Low complexity" evidence="2">
    <location>
        <begin position="122"/>
        <end position="200"/>
    </location>
</feature>
<name>A0A9W9PJ46_9EURO</name>
<dbReference type="PANTHER" id="PTHR35185:SF1">
    <property type="entry name" value="UPF0619 GPI-ANCHORED MEMBRANE PROTEIN C1322.10"/>
    <property type="match status" value="1"/>
</dbReference>
<feature type="signal peptide" evidence="3">
    <location>
        <begin position="1"/>
        <end position="18"/>
    </location>
</feature>
<keyword evidence="1 3" id="KW-0732">Signal</keyword>
<dbReference type="AlphaFoldDB" id="A0A9W9PJ46"/>
<evidence type="ECO:0000256" key="3">
    <source>
        <dbReference type="SAM" id="SignalP"/>
    </source>
</evidence>
<dbReference type="Proteomes" id="UP001150941">
    <property type="component" value="Unassembled WGS sequence"/>
</dbReference>
<evidence type="ECO:0000313" key="5">
    <source>
        <dbReference type="EMBL" id="KAJ5247745.1"/>
    </source>
</evidence>
<gene>
    <name evidence="5" type="ORF">N7468_002728</name>
</gene>
<proteinExistence type="predicted"/>
<organism evidence="5 6">
    <name type="scientific">Penicillium chermesinum</name>
    <dbReference type="NCBI Taxonomy" id="63820"/>
    <lineage>
        <taxon>Eukaryota</taxon>
        <taxon>Fungi</taxon>
        <taxon>Dikarya</taxon>
        <taxon>Ascomycota</taxon>
        <taxon>Pezizomycotina</taxon>
        <taxon>Eurotiomycetes</taxon>
        <taxon>Eurotiomycetidae</taxon>
        <taxon>Eurotiales</taxon>
        <taxon>Aspergillaceae</taxon>
        <taxon>Penicillium</taxon>
    </lineage>
</organism>
<dbReference type="EMBL" id="JAPQKS010000002">
    <property type="protein sequence ID" value="KAJ5247745.1"/>
    <property type="molecule type" value="Genomic_DNA"/>
</dbReference>
<feature type="region of interest" description="Disordered" evidence="2">
    <location>
        <begin position="122"/>
        <end position="211"/>
    </location>
</feature>
<dbReference type="Pfam" id="PF10342">
    <property type="entry name" value="Kre9_KNH"/>
    <property type="match status" value="1"/>
</dbReference>
<evidence type="ECO:0000259" key="4">
    <source>
        <dbReference type="Pfam" id="PF10342"/>
    </source>
</evidence>
<dbReference type="InterPro" id="IPR052479">
    <property type="entry name" value="GPI-anchor_Adhesion_Reg"/>
</dbReference>
<reference evidence="5" key="1">
    <citation type="submission" date="2022-11" db="EMBL/GenBank/DDBJ databases">
        <authorList>
            <person name="Petersen C."/>
        </authorList>
    </citation>
    <scope>NUCLEOTIDE SEQUENCE</scope>
    <source>
        <strain evidence="5">IBT 19713</strain>
    </source>
</reference>
<evidence type="ECO:0000256" key="2">
    <source>
        <dbReference type="SAM" id="MobiDB-lite"/>
    </source>
</evidence>
<accession>A0A9W9PJ46</accession>
<protein>
    <recommendedName>
        <fullName evidence="4">Yeast cell wall synthesis Kre9/Knh1-like N-terminal domain-containing protein</fullName>
    </recommendedName>
</protein>
<dbReference type="GeneID" id="83199328"/>